<dbReference type="Gene3D" id="1.10.260.40">
    <property type="entry name" value="lambda repressor-like DNA-binding domains"/>
    <property type="match status" value="1"/>
</dbReference>
<proteinExistence type="predicted"/>
<dbReference type="RefSeq" id="WP_187221625.1">
    <property type="nucleotide sequence ID" value="NZ_JABVED010000010.1"/>
</dbReference>
<comment type="caution">
    <text evidence="2">The sequence shown here is derived from an EMBL/GenBank/DDBJ whole genome shotgun (WGS) entry which is preliminary data.</text>
</comment>
<dbReference type="InterPro" id="IPR043917">
    <property type="entry name" value="DUF5753"/>
</dbReference>
<organism evidence="2 3">
    <name type="scientific">Actinokineospora xionganensis</name>
    <dbReference type="NCBI Taxonomy" id="2684470"/>
    <lineage>
        <taxon>Bacteria</taxon>
        <taxon>Bacillati</taxon>
        <taxon>Actinomycetota</taxon>
        <taxon>Actinomycetes</taxon>
        <taxon>Pseudonocardiales</taxon>
        <taxon>Pseudonocardiaceae</taxon>
        <taxon>Actinokineospora</taxon>
    </lineage>
</organism>
<accession>A0ABR7L8V8</accession>
<evidence type="ECO:0000313" key="2">
    <source>
        <dbReference type="EMBL" id="MBC6449120.1"/>
    </source>
</evidence>
<dbReference type="Pfam" id="PF19054">
    <property type="entry name" value="DUF5753"/>
    <property type="match status" value="1"/>
</dbReference>
<protein>
    <submittedName>
        <fullName evidence="2">Helix-turn-helix domain-containing protein</fullName>
    </submittedName>
</protein>
<evidence type="ECO:0000259" key="1">
    <source>
        <dbReference type="PROSITE" id="PS50943"/>
    </source>
</evidence>
<evidence type="ECO:0000313" key="3">
    <source>
        <dbReference type="Proteomes" id="UP000734823"/>
    </source>
</evidence>
<dbReference type="Proteomes" id="UP000734823">
    <property type="component" value="Unassembled WGS sequence"/>
</dbReference>
<feature type="domain" description="HTH cro/C1-type" evidence="1">
    <location>
        <begin position="17"/>
        <end position="70"/>
    </location>
</feature>
<dbReference type="InterPro" id="IPR010982">
    <property type="entry name" value="Lambda_DNA-bd_dom_sf"/>
</dbReference>
<dbReference type="InterPro" id="IPR001387">
    <property type="entry name" value="Cro/C1-type_HTH"/>
</dbReference>
<dbReference type="SUPFAM" id="SSF47413">
    <property type="entry name" value="lambda repressor-like DNA-binding domains"/>
    <property type="match status" value="1"/>
</dbReference>
<gene>
    <name evidence="2" type="ORF">GPZ80_18290</name>
</gene>
<name>A0ABR7L8V8_9PSEU</name>
<sequence>MSRIEGTARTRALAAELKDLREQAGLTTRAAAARVGFSSAGLNRSELGKRLPSLEEVGALLAVYSVVGKKRARILELTRAANTPGWWESGEKRPLQLQLPALITFESQATRIVNFGPLLIPGLLQAHNYIRAVMDYARIPEADAEARIATRVRRQTVLTKGRGPSYLAIVDEAALRRPIGGSLVMADQIRKLIEMSELPNVTIRAIPFRRGGYLPVGGFSLLNFSKATPIVFLDQGSAGAFLHKPDDTSRYQSSTDTMLKIALSADESVDFLARMATDHDRARSSFSGS</sequence>
<dbReference type="Pfam" id="PF13560">
    <property type="entry name" value="HTH_31"/>
    <property type="match status" value="1"/>
</dbReference>
<dbReference type="SMART" id="SM00530">
    <property type="entry name" value="HTH_XRE"/>
    <property type="match status" value="1"/>
</dbReference>
<dbReference type="CDD" id="cd00093">
    <property type="entry name" value="HTH_XRE"/>
    <property type="match status" value="1"/>
</dbReference>
<dbReference type="PROSITE" id="PS50943">
    <property type="entry name" value="HTH_CROC1"/>
    <property type="match status" value="1"/>
</dbReference>
<keyword evidence="3" id="KW-1185">Reference proteome</keyword>
<dbReference type="EMBL" id="JABVED010000010">
    <property type="protein sequence ID" value="MBC6449120.1"/>
    <property type="molecule type" value="Genomic_DNA"/>
</dbReference>
<reference evidence="2 3" key="1">
    <citation type="submission" date="2020-06" db="EMBL/GenBank/DDBJ databases">
        <title>Actinokineospora xiongansis sp. nov., isolated from soil of Baiyangdian.</title>
        <authorList>
            <person name="Zhang X."/>
        </authorList>
    </citation>
    <scope>NUCLEOTIDE SEQUENCE [LARGE SCALE GENOMIC DNA]</scope>
    <source>
        <strain evidence="2 3">HBU206404</strain>
    </source>
</reference>